<feature type="compositionally biased region" description="Acidic residues" evidence="1">
    <location>
        <begin position="41"/>
        <end position="51"/>
    </location>
</feature>
<feature type="region of interest" description="Disordered" evidence="1">
    <location>
        <begin position="41"/>
        <end position="60"/>
    </location>
</feature>
<sequence length="610" mass="67730">MTRTPVGRSPIGRDSTVDAEMDDNAEADEHDINMVKRDATEEWELDEDSPMVDDGNKLTVRSQNDPIEHHAMPQRHAAALQAIEHLSELTLKRKVPTAKGDLTTARQTSKKFKLTLPYGLLKQWKSQLPLVEYATDHEDDLDELDRDLDQMTDEGSVTCAAAANSHMFENGGLEDDGDGFERVLQGSGMRSDLIRVVGVVRGSSEVQMEESEVQDDLDSSVSMPKTKTTYRQVPREVSVVNTPEPMPKQVHRQAQNQQREESSVPEPISKAVKPTVQQDFGGAIHMPKQVHRQVHQPRATKDMMNTTARRNSKRQGESSVDGNVVSLKAIVGVVKSRTPSRSGGFPTAVDNISLSSSTTSTPSTTMKRKKAIFTNADLPQACLQQWKLIFMPMWLDWMRGPTLAAKGEPIFGVASQRVYEWHGNFANNAVAAVETFFKEHSDLLQTLDDRAEFIAYAMPADNDAPVIPALWATIDTEPLPEDDAVIHSGAFCSKFILRSLFSHLKNIQGLPDYARSKKHAIGAVALAACATERALLMWSTGVFVKETGKKAYFSENNWGLKTAEYVNMLKAKKKKGWMKLIKAAELLMEAERRGMARAAAQRAGLLLRHV</sequence>
<organism evidence="2 3">
    <name type="scientific">Bondarzewia mesenterica</name>
    <dbReference type="NCBI Taxonomy" id="1095465"/>
    <lineage>
        <taxon>Eukaryota</taxon>
        <taxon>Fungi</taxon>
        <taxon>Dikarya</taxon>
        <taxon>Basidiomycota</taxon>
        <taxon>Agaricomycotina</taxon>
        <taxon>Agaricomycetes</taxon>
        <taxon>Russulales</taxon>
        <taxon>Bondarzewiaceae</taxon>
        <taxon>Bondarzewia</taxon>
    </lineage>
</organism>
<evidence type="ECO:0000313" key="2">
    <source>
        <dbReference type="EMBL" id="THH12582.1"/>
    </source>
</evidence>
<dbReference type="OrthoDB" id="3014170at2759"/>
<dbReference type="AlphaFoldDB" id="A0A4S4LKG1"/>
<keyword evidence="3" id="KW-1185">Reference proteome</keyword>
<evidence type="ECO:0000313" key="3">
    <source>
        <dbReference type="Proteomes" id="UP000310158"/>
    </source>
</evidence>
<accession>A0A4S4LKG1</accession>
<feature type="region of interest" description="Disordered" evidence="1">
    <location>
        <begin position="289"/>
        <end position="320"/>
    </location>
</feature>
<protein>
    <submittedName>
        <fullName evidence="2">Uncharacterized protein</fullName>
    </submittedName>
</protein>
<comment type="caution">
    <text evidence="2">The sequence shown here is derived from an EMBL/GenBank/DDBJ whole genome shotgun (WGS) entry which is preliminary data.</text>
</comment>
<feature type="region of interest" description="Disordered" evidence="1">
    <location>
        <begin position="1"/>
        <end position="34"/>
    </location>
</feature>
<name>A0A4S4LKG1_9AGAM</name>
<dbReference type="Proteomes" id="UP000310158">
    <property type="component" value="Unassembled WGS sequence"/>
</dbReference>
<gene>
    <name evidence="2" type="ORF">EW146_g7562</name>
</gene>
<dbReference type="EMBL" id="SGPL01000445">
    <property type="protein sequence ID" value="THH12582.1"/>
    <property type="molecule type" value="Genomic_DNA"/>
</dbReference>
<proteinExistence type="predicted"/>
<feature type="compositionally biased region" description="Acidic residues" evidence="1">
    <location>
        <begin position="17"/>
        <end position="29"/>
    </location>
</feature>
<reference evidence="2 3" key="1">
    <citation type="submission" date="2019-02" db="EMBL/GenBank/DDBJ databases">
        <title>Genome sequencing of the rare red list fungi Bondarzewia mesenterica.</title>
        <authorList>
            <person name="Buettner E."/>
            <person name="Kellner H."/>
        </authorList>
    </citation>
    <scope>NUCLEOTIDE SEQUENCE [LARGE SCALE GENOMIC DNA]</scope>
    <source>
        <strain evidence="2 3">DSM 108281</strain>
    </source>
</reference>
<evidence type="ECO:0000256" key="1">
    <source>
        <dbReference type="SAM" id="MobiDB-lite"/>
    </source>
</evidence>
<feature type="region of interest" description="Disordered" evidence="1">
    <location>
        <begin position="242"/>
        <end position="271"/>
    </location>
</feature>